<evidence type="ECO:0000313" key="3">
    <source>
        <dbReference type="Proteomes" id="UP000622552"/>
    </source>
</evidence>
<dbReference type="Proteomes" id="UP000622552">
    <property type="component" value="Unassembled WGS sequence"/>
</dbReference>
<proteinExistence type="predicted"/>
<keyword evidence="3" id="KW-1185">Reference proteome</keyword>
<dbReference type="EMBL" id="JADOUF010000001">
    <property type="protein sequence ID" value="MBG6135696.1"/>
    <property type="molecule type" value="Genomic_DNA"/>
</dbReference>
<feature type="region of interest" description="Disordered" evidence="1">
    <location>
        <begin position="1"/>
        <end position="68"/>
    </location>
</feature>
<feature type="compositionally biased region" description="Gly residues" evidence="1">
    <location>
        <begin position="1"/>
        <end position="11"/>
    </location>
</feature>
<name>A0A8J7KJP9_9ACTN</name>
<organism evidence="2 3">
    <name type="scientific">Longispora fulva</name>
    <dbReference type="NCBI Taxonomy" id="619741"/>
    <lineage>
        <taxon>Bacteria</taxon>
        <taxon>Bacillati</taxon>
        <taxon>Actinomycetota</taxon>
        <taxon>Actinomycetes</taxon>
        <taxon>Micromonosporales</taxon>
        <taxon>Micromonosporaceae</taxon>
        <taxon>Longispora</taxon>
    </lineage>
</organism>
<gene>
    <name evidence="2" type="ORF">IW245_001890</name>
</gene>
<sequence>MGGLIGFGGTGDATATPLTTPRDPGLDPDALKSNDPWRGSSPFTLASAPPIWSHASSAPGDVVATTAS</sequence>
<protein>
    <submittedName>
        <fullName evidence="2">Uncharacterized protein</fullName>
    </submittedName>
</protein>
<dbReference type="AlphaFoldDB" id="A0A8J7KJP9"/>
<dbReference type="RefSeq" id="WP_203787433.1">
    <property type="nucleotide sequence ID" value="NZ_BONS01000002.1"/>
</dbReference>
<comment type="caution">
    <text evidence="2">The sequence shown here is derived from an EMBL/GenBank/DDBJ whole genome shotgun (WGS) entry which is preliminary data.</text>
</comment>
<evidence type="ECO:0000313" key="2">
    <source>
        <dbReference type="EMBL" id="MBG6135696.1"/>
    </source>
</evidence>
<evidence type="ECO:0000256" key="1">
    <source>
        <dbReference type="SAM" id="MobiDB-lite"/>
    </source>
</evidence>
<accession>A0A8J7KJP9</accession>
<reference evidence="2" key="1">
    <citation type="submission" date="2020-11" db="EMBL/GenBank/DDBJ databases">
        <title>Sequencing the genomes of 1000 actinobacteria strains.</title>
        <authorList>
            <person name="Klenk H.-P."/>
        </authorList>
    </citation>
    <scope>NUCLEOTIDE SEQUENCE</scope>
    <source>
        <strain evidence="2">DSM 45356</strain>
    </source>
</reference>